<gene>
    <name evidence="1" type="ORF">L2E82_39566</name>
</gene>
<dbReference type="EMBL" id="CM042015">
    <property type="protein sequence ID" value="KAI3709800.1"/>
    <property type="molecule type" value="Genomic_DNA"/>
</dbReference>
<comment type="caution">
    <text evidence="1">The sequence shown here is derived from an EMBL/GenBank/DDBJ whole genome shotgun (WGS) entry which is preliminary data.</text>
</comment>
<proteinExistence type="predicted"/>
<evidence type="ECO:0000313" key="1">
    <source>
        <dbReference type="EMBL" id="KAI3709800.1"/>
    </source>
</evidence>
<organism evidence="1 2">
    <name type="scientific">Cichorium intybus</name>
    <name type="common">Chicory</name>
    <dbReference type="NCBI Taxonomy" id="13427"/>
    <lineage>
        <taxon>Eukaryota</taxon>
        <taxon>Viridiplantae</taxon>
        <taxon>Streptophyta</taxon>
        <taxon>Embryophyta</taxon>
        <taxon>Tracheophyta</taxon>
        <taxon>Spermatophyta</taxon>
        <taxon>Magnoliopsida</taxon>
        <taxon>eudicotyledons</taxon>
        <taxon>Gunneridae</taxon>
        <taxon>Pentapetalae</taxon>
        <taxon>asterids</taxon>
        <taxon>campanulids</taxon>
        <taxon>Asterales</taxon>
        <taxon>Asteraceae</taxon>
        <taxon>Cichorioideae</taxon>
        <taxon>Cichorieae</taxon>
        <taxon>Cichoriinae</taxon>
        <taxon>Cichorium</taxon>
    </lineage>
</organism>
<keyword evidence="2" id="KW-1185">Reference proteome</keyword>
<name>A0ACB9AJJ6_CICIN</name>
<reference evidence="2" key="1">
    <citation type="journal article" date="2022" name="Mol. Ecol. Resour.">
        <title>The genomes of chicory, endive, great burdock and yacon provide insights into Asteraceae palaeo-polyploidization history and plant inulin production.</title>
        <authorList>
            <person name="Fan W."/>
            <person name="Wang S."/>
            <person name="Wang H."/>
            <person name="Wang A."/>
            <person name="Jiang F."/>
            <person name="Liu H."/>
            <person name="Zhao H."/>
            <person name="Xu D."/>
            <person name="Zhang Y."/>
        </authorList>
    </citation>
    <scope>NUCLEOTIDE SEQUENCE [LARGE SCALE GENOMIC DNA]</scope>
    <source>
        <strain evidence="2">cv. Punajuju</strain>
    </source>
</reference>
<sequence>MRDPLRLTSQECNLGKVSYYYKNQKKEPKGKTSKTWAKLTGIARETKEFYGEIGMMENKSGEVVVTISGEEKLLKYATPGTLRDAKPRGVPESAKMIIKTEMDAYFKK</sequence>
<reference evidence="1 2" key="2">
    <citation type="journal article" date="2022" name="Mol. Ecol. Resour.">
        <title>The genomes of chicory, endive, great burdock and yacon provide insights into Asteraceae paleo-polyploidization history and plant inulin production.</title>
        <authorList>
            <person name="Fan W."/>
            <person name="Wang S."/>
            <person name="Wang H."/>
            <person name="Wang A."/>
            <person name="Jiang F."/>
            <person name="Liu H."/>
            <person name="Zhao H."/>
            <person name="Xu D."/>
            <person name="Zhang Y."/>
        </authorList>
    </citation>
    <scope>NUCLEOTIDE SEQUENCE [LARGE SCALE GENOMIC DNA]</scope>
    <source>
        <strain evidence="2">cv. Punajuju</strain>
        <tissue evidence="1">Leaves</tissue>
    </source>
</reference>
<protein>
    <submittedName>
        <fullName evidence="1">Uncharacterized protein</fullName>
    </submittedName>
</protein>
<accession>A0ACB9AJJ6</accession>
<evidence type="ECO:0000313" key="2">
    <source>
        <dbReference type="Proteomes" id="UP001055811"/>
    </source>
</evidence>
<dbReference type="Proteomes" id="UP001055811">
    <property type="component" value="Linkage Group LG07"/>
</dbReference>